<dbReference type="InterPro" id="IPR001322">
    <property type="entry name" value="Lamin_tail_dom"/>
</dbReference>
<protein>
    <recommendedName>
        <fullName evidence="2">LTD domain-containing protein</fullName>
    </recommendedName>
</protein>
<dbReference type="Proteomes" id="UP001500416">
    <property type="component" value="Unassembled WGS sequence"/>
</dbReference>
<evidence type="ECO:0000259" key="2">
    <source>
        <dbReference type="PROSITE" id="PS51841"/>
    </source>
</evidence>
<comment type="caution">
    <text evidence="3">The sequence shown here is derived from an EMBL/GenBank/DDBJ whole genome shotgun (WGS) entry which is preliminary data.</text>
</comment>
<reference evidence="4" key="1">
    <citation type="journal article" date="2019" name="Int. J. Syst. Evol. Microbiol.">
        <title>The Global Catalogue of Microorganisms (GCM) 10K type strain sequencing project: providing services to taxonomists for standard genome sequencing and annotation.</title>
        <authorList>
            <consortium name="The Broad Institute Genomics Platform"/>
            <consortium name="The Broad Institute Genome Sequencing Center for Infectious Disease"/>
            <person name="Wu L."/>
            <person name="Ma J."/>
        </authorList>
    </citation>
    <scope>NUCLEOTIDE SEQUENCE [LARGE SCALE GENOMIC DNA]</scope>
    <source>
        <strain evidence="4">JCM 3380</strain>
    </source>
</reference>
<sequence length="180" mass="18484">MCQVITVSRHIAVFSLMCATVTGPGVPPVRVHSLSTAGQAGFVDLHNPSQAPVDLAGWSVESCSGPARDLLVELPAGTVLPPRGHLRIAGLDRAHDGLPRVTVAEVAGEGVALLDQRGALVDRVATAPGSPCRERDAARSCAGTATAPSRDDNSTDTDDNRADFTCASHPEDTGGTARSG</sequence>
<feature type="domain" description="LTD" evidence="2">
    <location>
        <begin position="15"/>
        <end position="147"/>
    </location>
</feature>
<dbReference type="Pfam" id="PF00932">
    <property type="entry name" value="LTD"/>
    <property type="match status" value="1"/>
</dbReference>
<evidence type="ECO:0000313" key="3">
    <source>
        <dbReference type="EMBL" id="GAA0250298.1"/>
    </source>
</evidence>
<keyword evidence="4" id="KW-1185">Reference proteome</keyword>
<dbReference type="InterPro" id="IPR036415">
    <property type="entry name" value="Lamin_tail_dom_sf"/>
</dbReference>
<dbReference type="PROSITE" id="PS51841">
    <property type="entry name" value="LTD"/>
    <property type="match status" value="1"/>
</dbReference>
<organism evidence="3 4">
    <name type="scientific">Saccharothrix mutabilis subsp. mutabilis</name>
    <dbReference type="NCBI Taxonomy" id="66855"/>
    <lineage>
        <taxon>Bacteria</taxon>
        <taxon>Bacillati</taxon>
        <taxon>Actinomycetota</taxon>
        <taxon>Actinomycetes</taxon>
        <taxon>Pseudonocardiales</taxon>
        <taxon>Pseudonocardiaceae</taxon>
        <taxon>Saccharothrix</taxon>
    </lineage>
</organism>
<evidence type="ECO:0000313" key="4">
    <source>
        <dbReference type="Proteomes" id="UP001500416"/>
    </source>
</evidence>
<proteinExistence type="predicted"/>
<dbReference type="Gene3D" id="2.60.40.1260">
    <property type="entry name" value="Lamin Tail domain"/>
    <property type="match status" value="1"/>
</dbReference>
<dbReference type="EMBL" id="BAAABU010000018">
    <property type="protein sequence ID" value="GAA0250298.1"/>
    <property type="molecule type" value="Genomic_DNA"/>
</dbReference>
<name>A0ABP3E5P3_9PSEU</name>
<dbReference type="SUPFAM" id="SSF74853">
    <property type="entry name" value="Lamin A/C globular tail domain"/>
    <property type="match status" value="1"/>
</dbReference>
<gene>
    <name evidence="3" type="ORF">GCM10010492_58070</name>
</gene>
<feature type="compositionally biased region" description="Basic and acidic residues" evidence="1">
    <location>
        <begin position="149"/>
        <end position="162"/>
    </location>
</feature>
<evidence type="ECO:0000256" key="1">
    <source>
        <dbReference type="SAM" id="MobiDB-lite"/>
    </source>
</evidence>
<feature type="region of interest" description="Disordered" evidence="1">
    <location>
        <begin position="128"/>
        <end position="180"/>
    </location>
</feature>
<accession>A0ABP3E5P3</accession>